<keyword evidence="4" id="KW-1185">Reference proteome</keyword>
<dbReference type="SUPFAM" id="SSF47413">
    <property type="entry name" value="lambda repressor-like DNA-binding domains"/>
    <property type="match status" value="1"/>
</dbReference>
<evidence type="ECO:0000313" key="4">
    <source>
        <dbReference type="Proteomes" id="UP000299290"/>
    </source>
</evidence>
<evidence type="ECO:0000259" key="2">
    <source>
        <dbReference type="SMART" id="SM00530"/>
    </source>
</evidence>
<feature type="domain" description="HTH cro/C1-type" evidence="2">
    <location>
        <begin position="141"/>
        <end position="217"/>
    </location>
</feature>
<dbReference type="PANTHER" id="PTHR35010:SF3">
    <property type="entry name" value="BLL4873 PROTEIN"/>
    <property type="match status" value="1"/>
</dbReference>
<dbReference type="EMBL" id="BJHV01000001">
    <property type="protein sequence ID" value="GDY41084.1"/>
    <property type="molecule type" value="Genomic_DNA"/>
</dbReference>
<feature type="region of interest" description="Disordered" evidence="1">
    <location>
        <begin position="1"/>
        <end position="39"/>
    </location>
</feature>
<dbReference type="Gene3D" id="3.30.450.180">
    <property type="match status" value="1"/>
</dbReference>
<protein>
    <recommendedName>
        <fullName evidence="2">HTH cro/C1-type domain-containing protein</fullName>
    </recommendedName>
</protein>
<organism evidence="3 4">
    <name type="scientific">Streptomyces antimycoticus</name>
    <dbReference type="NCBI Taxonomy" id="68175"/>
    <lineage>
        <taxon>Bacteria</taxon>
        <taxon>Bacillati</taxon>
        <taxon>Actinomycetota</taxon>
        <taxon>Actinomycetes</taxon>
        <taxon>Kitasatosporales</taxon>
        <taxon>Streptomycetaceae</taxon>
        <taxon>Streptomyces</taxon>
        <taxon>Streptomyces violaceusniger group</taxon>
    </lineage>
</organism>
<dbReference type="Proteomes" id="UP000299290">
    <property type="component" value="Unassembled WGS sequence"/>
</dbReference>
<reference evidence="3 4" key="1">
    <citation type="journal article" date="2020" name="Int. J. Syst. Evol. Microbiol.">
        <title>Reclassification of Streptomyces castelarensis and Streptomyces sporoclivatus as later heterotypic synonyms of Streptomyces antimycoticus.</title>
        <authorList>
            <person name="Komaki H."/>
            <person name="Tamura T."/>
        </authorList>
    </citation>
    <scope>NUCLEOTIDE SEQUENCE [LARGE SCALE GENOMIC DNA]</scope>
    <source>
        <strain evidence="3 4">NBRC 12839</strain>
    </source>
</reference>
<dbReference type="InterPro" id="IPR010982">
    <property type="entry name" value="Lambda_DNA-bd_dom_sf"/>
</dbReference>
<proteinExistence type="predicted"/>
<feature type="region of interest" description="Disordered" evidence="1">
    <location>
        <begin position="95"/>
        <end position="117"/>
    </location>
</feature>
<dbReference type="CDD" id="cd00093">
    <property type="entry name" value="HTH_XRE"/>
    <property type="match status" value="1"/>
</dbReference>
<dbReference type="Pfam" id="PF17765">
    <property type="entry name" value="MLTR_LBD"/>
    <property type="match status" value="1"/>
</dbReference>
<feature type="compositionally biased region" description="Pro residues" evidence="1">
    <location>
        <begin position="10"/>
        <end position="25"/>
    </location>
</feature>
<dbReference type="InterPro" id="IPR041413">
    <property type="entry name" value="MLTR_LBD"/>
</dbReference>
<evidence type="ECO:0000256" key="1">
    <source>
        <dbReference type="SAM" id="MobiDB-lite"/>
    </source>
</evidence>
<dbReference type="GO" id="GO:0003677">
    <property type="term" value="F:DNA binding"/>
    <property type="evidence" value="ECO:0007669"/>
    <property type="project" value="InterPro"/>
</dbReference>
<gene>
    <name evidence="3" type="ORF">SANT12839_019660</name>
</gene>
<evidence type="ECO:0000313" key="3">
    <source>
        <dbReference type="EMBL" id="GDY41084.1"/>
    </source>
</evidence>
<comment type="caution">
    <text evidence="3">The sequence shown here is derived from an EMBL/GenBank/DDBJ whole genome shotgun (WGS) entry which is preliminary data.</text>
</comment>
<sequence>MEAPLSTAPSPLPDPRPAPADPPNLPRRNTLAAPARRDAVGTDFDGFTAAVADIRRHLPPDRRGRVAGHLPASSQAGPDRFAVLLPQVLLHPARAAHPPARAPSPSSSTRTRPHPWRGNSLRVCLMASARSSLSRDRRRAELREFLRSRRARVSPADVGMPEGGRRRTPGLRREEVAVLSGVGVSWYTWLEQGRDITVSEEVIDAIARALLLNAAERGHLYRLAGLNPPRDVPAPAVPTSPELRRLLDSWLPRPGYVRDRHWNFTAVNDMAREVFGYGETDHNCLVSFFTNTRYRALHRHWAETAPQVAAGFRADAAHYPDDPEFDRIAGDLAAVSPEFAELWARHDVAEHTSAVKAVDHATTGTLVFDATLLPLPEHPGHHLILHNPRPGTDTQQRLEELMRRRSVVVAHPG</sequence>
<dbReference type="Pfam" id="PF13560">
    <property type="entry name" value="HTH_31"/>
    <property type="match status" value="1"/>
</dbReference>
<dbReference type="InterPro" id="IPR001387">
    <property type="entry name" value="Cro/C1-type_HTH"/>
</dbReference>
<dbReference type="Gene3D" id="1.10.260.40">
    <property type="entry name" value="lambda repressor-like DNA-binding domains"/>
    <property type="match status" value="1"/>
</dbReference>
<accession>A0A4D4JYT7</accession>
<dbReference type="AlphaFoldDB" id="A0A4D4JYT7"/>
<name>A0A4D4JYT7_9ACTN</name>
<dbReference type="SMART" id="SM00530">
    <property type="entry name" value="HTH_XRE"/>
    <property type="match status" value="1"/>
</dbReference>
<dbReference type="PANTHER" id="PTHR35010">
    <property type="entry name" value="BLL4672 PROTEIN-RELATED"/>
    <property type="match status" value="1"/>
</dbReference>
<feature type="compositionally biased region" description="Low complexity" evidence="1">
    <location>
        <begin position="95"/>
        <end position="110"/>
    </location>
</feature>